<dbReference type="AlphaFoldDB" id="A0A0E9UY35"/>
<sequence length="42" mass="5019">MFKNHQIKRTAIFLINNVCVRKKVINGVIAFSKTNMCFDRRY</sequence>
<name>A0A0E9UY35_ANGAN</name>
<reference evidence="1" key="2">
    <citation type="journal article" date="2015" name="Fish Shellfish Immunol.">
        <title>Early steps in the European eel (Anguilla anguilla)-Vibrio vulnificus interaction in the gills: Role of the RtxA13 toxin.</title>
        <authorList>
            <person name="Callol A."/>
            <person name="Pajuelo D."/>
            <person name="Ebbesson L."/>
            <person name="Teles M."/>
            <person name="MacKenzie S."/>
            <person name="Amaro C."/>
        </authorList>
    </citation>
    <scope>NUCLEOTIDE SEQUENCE</scope>
</reference>
<dbReference type="EMBL" id="GBXM01038462">
    <property type="protein sequence ID" value="JAH70115.1"/>
    <property type="molecule type" value="Transcribed_RNA"/>
</dbReference>
<protein>
    <submittedName>
        <fullName evidence="1">Uncharacterized protein</fullName>
    </submittedName>
</protein>
<reference evidence="1" key="1">
    <citation type="submission" date="2014-11" db="EMBL/GenBank/DDBJ databases">
        <authorList>
            <person name="Amaro Gonzalez C."/>
        </authorList>
    </citation>
    <scope>NUCLEOTIDE SEQUENCE</scope>
</reference>
<organism evidence="1">
    <name type="scientific">Anguilla anguilla</name>
    <name type="common">European freshwater eel</name>
    <name type="synonym">Muraena anguilla</name>
    <dbReference type="NCBI Taxonomy" id="7936"/>
    <lineage>
        <taxon>Eukaryota</taxon>
        <taxon>Metazoa</taxon>
        <taxon>Chordata</taxon>
        <taxon>Craniata</taxon>
        <taxon>Vertebrata</taxon>
        <taxon>Euteleostomi</taxon>
        <taxon>Actinopterygii</taxon>
        <taxon>Neopterygii</taxon>
        <taxon>Teleostei</taxon>
        <taxon>Anguilliformes</taxon>
        <taxon>Anguillidae</taxon>
        <taxon>Anguilla</taxon>
    </lineage>
</organism>
<evidence type="ECO:0000313" key="1">
    <source>
        <dbReference type="EMBL" id="JAH70115.1"/>
    </source>
</evidence>
<accession>A0A0E9UY35</accession>
<proteinExistence type="predicted"/>